<dbReference type="Proteomes" id="UP001162031">
    <property type="component" value="Unassembled WGS sequence"/>
</dbReference>
<gene>
    <name evidence="2" type="ORF">HBR001_LOCUS8119</name>
</gene>
<dbReference type="AlphaFoldDB" id="A0AAV0UV53"/>
<sequence>MDTNVPNLINGHTTPPLLRANAVPTRQSSRSLVASRAHKDRRLKRATLVAALCSLTATVQQQLQTMCAQKAAFALQQAELETLLEETEAALQTERCRAADAVLERQAVQEQFAFVQTQVEGLLRDRADAGGPQTAPIGKRLDAVCIESDERVAVSEVERRAEAQERCGRCGEREAQLALAARTLATELQDAQELVAACERARVLEKSAFEKALADAVDNVRGLQLDTDDDGERRPRGGWRDESSAAQTAHVGVRQLQSREERTACAVEQTSGARHRSRGPSSDQEQHLMHWIDSESCLPRTPSLVERLVEPHDSNDERVGTAQSAEQRNASIRPVASGRRHSSKGSAKRSTSTAFRSRSASTAIRVPDKPL</sequence>
<evidence type="ECO:0000256" key="1">
    <source>
        <dbReference type="SAM" id="MobiDB-lite"/>
    </source>
</evidence>
<protein>
    <submittedName>
        <fullName evidence="2">Uncharacterized protein</fullName>
    </submittedName>
</protein>
<proteinExistence type="predicted"/>
<organism evidence="2 3">
    <name type="scientific">Hyaloperonospora brassicae</name>
    <name type="common">Brassica downy mildew</name>
    <name type="synonym">Peronospora brassicae</name>
    <dbReference type="NCBI Taxonomy" id="162125"/>
    <lineage>
        <taxon>Eukaryota</taxon>
        <taxon>Sar</taxon>
        <taxon>Stramenopiles</taxon>
        <taxon>Oomycota</taxon>
        <taxon>Peronosporomycetes</taxon>
        <taxon>Peronosporales</taxon>
        <taxon>Peronosporaceae</taxon>
        <taxon>Hyaloperonospora</taxon>
    </lineage>
</organism>
<feature type="region of interest" description="Disordered" evidence="1">
    <location>
        <begin position="224"/>
        <end position="286"/>
    </location>
</feature>
<evidence type="ECO:0000313" key="3">
    <source>
        <dbReference type="Proteomes" id="UP001162031"/>
    </source>
</evidence>
<feature type="compositionally biased region" description="Basic and acidic residues" evidence="1">
    <location>
        <begin position="231"/>
        <end position="243"/>
    </location>
</feature>
<evidence type="ECO:0000313" key="2">
    <source>
        <dbReference type="EMBL" id="CAI5740337.1"/>
    </source>
</evidence>
<feature type="compositionally biased region" description="Low complexity" evidence="1">
    <location>
        <begin position="348"/>
        <end position="363"/>
    </location>
</feature>
<comment type="caution">
    <text evidence="2">The sequence shown here is derived from an EMBL/GenBank/DDBJ whole genome shotgun (WGS) entry which is preliminary data.</text>
</comment>
<feature type="compositionally biased region" description="Polar residues" evidence="1">
    <location>
        <begin position="321"/>
        <end position="330"/>
    </location>
</feature>
<accession>A0AAV0UV53</accession>
<feature type="compositionally biased region" description="Basic residues" evidence="1">
    <location>
        <begin position="338"/>
        <end position="347"/>
    </location>
</feature>
<name>A0AAV0UV53_HYABA</name>
<feature type="region of interest" description="Disordered" evidence="1">
    <location>
        <begin position="311"/>
        <end position="371"/>
    </location>
</feature>
<reference evidence="2" key="1">
    <citation type="submission" date="2022-12" db="EMBL/GenBank/DDBJ databases">
        <authorList>
            <person name="Webb A."/>
        </authorList>
    </citation>
    <scope>NUCLEOTIDE SEQUENCE</scope>
    <source>
        <strain evidence="2">Hp1</strain>
    </source>
</reference>
<dbReference type="EMBL" id="CANTFL010001445">
    <property type="protein sequence ID" value="CAI5740337.1"/>
    <property type="molecule type" value="Genomic_DNA"/>
</dbReference>
<keyword evidence="3" id="KW-1185">Reference proteome</keyword>